<accession>A0A2K9EEX0</accession>
<name>A0A2K9EEX0_9FIRM</name>
<sequence length="339" mass="37407">MCFKKFSKLTKQFLALFMALIVLLSFTGCGSGKAKVKEYHVGILSGISYLAAAIDGFKEEMTKRGYIEGENIRYTILSTESDLEEYKIFSKKFVEDGVDLVFCYPTEAALALKEATEGTDIPVVFGVTNIEGTDLVKSVREPGGNITGVRYPGPDLAIKRLEFMLEIVPDAKRILLPYSSELPVCGPQLEVLPEAAERLGVELIYAGAKTPEELEAIFNEYDSQEEIGFDAIVSIAEAFAVEPVTFLTMIKFANKHNIPMGGALMQYDGYSSLFGININEYVTGQLAAGLADKILKGEDVSKIPVVTDEDFIQINYRELKKQGFDIPESVLNQADEIIR</sequence>
<reference evidence="1 3" key="1">
    <citation type="submission" date="2017-12" db="EMBL/GenBank/DDBJ databases">
        <title>Complete genome sequence of Herbivorax saccincola GGR1, a novel Cellulosome-producing hydrolytic bacterium in a thermophilic biogas plant, established by Illumina and Nanopore MinION sequencing.</title>
        <authorList>
            <person name="Pechtl A."/>
            <person name="Ruckert C."/>
            <person name="Koeck D.E."/>
            <person name="Maus I."/>
            <person name="Winkler A."/>
            <person name="Kalinowski J."/>
            <person name="Puhler A."/>
            <person name="Schwarz W.W."/>
            <person name="Zverlov V.V."/>
            <person name="Schluter A."/>
            <person name="Liebl W."/>
        </authorList>
    </citation>
    <scope>NUCLEOTIDE SEQUENCE [LARGE SCALE GENOMIC DNA]</scope>
    <source>
        <strain evidence="1">GGR1</strain>
        <strain evidence="3">SR1</strain>
    </source>
</reference>
<keyword evidence="3" id="KW-1185">Reference proteome</keyword>
<protein>
    <submittedName>
        <fullName evidence="1">ABC transporter substrate binding protein</fullName>
    </submittedName>
</protein>
<dbReference type="OrthoDB" id="9776955at2"/>
<organism evidence="1 3">
    <name type="scientific">Acetivibrio saccincola</name>
    <dbReference type="NCBI Taxonomy" id="1677857"/>
    <lineage>
        <taxon>Bacteria</taxon>
        <taxon>Bacillati</taxon>
        <taxon>Bacillota</taxon>
        <taxon>Clostridia</taxon>
        <taxon>Eubacteriales</taxon>
        <taxon>Oscillospiraceae</taxon>
        <taxon>Acetivibrio</taxon>
    </lineage>
</organism>
<dbReference type="SUPFAM" id="SSF53822">
    <property type="entry name" value="Periplasmic binding protein-like I"/>
    <property type="match status" value="1"/>
</dbReference>
<dbReference type="PANTHER" id="PTHR35271">
    <property type="entry name" value="ABC TRANSPORTER, SUBSTRATE-BINDING LIPOPROTEIN-RELATED"/>
    <property type="match status" value="1"/>
</dbReference>
<dbReference type="PANTHER" id="PTHR35271:SF1">
    <property type="entry name" value="ABC TRANSPORTER, SUBSTRATE-BINDING LIPOPROTEIN"/>
    <property type="match status" value="1"/>
</dbReference>
<dbReference type="RefSeq" id="WP_101303289.1">
    <property type="nucleotide sequence ID" value="NZ_CP025197.1"/>
</dbReference>
<evidence type="ECO:0000313" key="1">
    <source>
        <dbReference type="EMBL" id="AUG58684.1"/>
    </source>
</evidence>
<dbReference type="Pfam" id="PF04392">
    <property type="entry name" value="ABC_sub_bind"/>
    <property type="match status" value="1"/>
</dbReference>
<dbReference type="Proteomes" id="UP000233534">
    <property type="component" value="Chromosome"/>
</dbReference>
<evidence type="ECO:0000313" key="3">
    <source>
        <dbReference type="Proteomes" id="UP000233534"/>
    </source>
</evidence>
<dbReference type="AlphaFoldDB" id="A0A2K9EEX0"/>
<proteinExistence type="predicted"/>
<evidence type="ECO:0000313" key="2">
    <source>
        <dbReference type="EMBL" id="PQQ66208.1"/>
    </source>
</evidence>
<dbReference type="InterPro" id="IPR007487">
    <property type="entry name" value="ABC_transpt-TYRBP-like"/>
</dbReference>
<reference evidence="2 4" key="2">
    <citation type="journal article" date="2018" name="Syst. Appl. Microbiol.">
        <title>Characterization and high-quality draft genome sequence of Herbivorax saccincola A7, an anaerobic, alkaliphilic, thermophilic, cellulolytic, and xylanolytic bacterium.</title>
        <authorList>
            <person name="Aikawa S."/>
            <person name="Baramee S."/>
            <person name="Sermsathanaswadi J."/>
            <person name="Thianheng P."/>
            <person name="Tachaapaikoon C."/>
            <person name="Shikata A."/>
            <person name="Waeonukul R."/>
            <person name="Pason P."/>
            <person name="Ratanakhanokchai K."/>
            <person name="Kosugi A."/>
        </authorList>
    </citation>
    <scope>NUCLEOTIDE SEQUENCE [LARGE SCALE GENOMIC DNA]</scope>
    <source>
        <strain evidence="2 4">A7</strain>
    </source>
</reference>
<dbReference type="KEGG" id="hsc:HVS_14115"/>
<dbReference type="PROSITE" id="PS51257">
    <property type="entry name" value="PROKAR_LIPOPROTEIN"/>
    <property type="match status" value="1"/>
</dbReference>
<dbReference type="Gene3D" id="3.40.50.2300">
    <property type="match status" value="2"/>
</dbReference>
<dbReference type="EMBL" id="CP025197">
    <property type="protein sequence ID" value="AUG58684.1"/>
    <property type="molecule type" value="Genomic_DNA"/>
</dbReference>
<evidence type="ECO:0000313" key="4">
    <source>
        <dbReference type="Proteomes" id="UP000239720"/>
    </source>
</evidence>
<gene>
    <name evidence="2" type="ORF">B9R14_05215</name>
    <name evidence="1" type="ORF">HVS_14115</name>
</gene>
<dbReference type="InterPro" id="IPR028082">
    <property type="entry name" value="Peripla_BP_I"/>
</dbReference>
<dbReference type="Proteomes" id="UP000239720">
    <property type="component" value="Unassembled WGS sequence"/>
</dbReference>
<dbReference type="EMBL" id="NEMB01000003">
    <property type="protein sequence ID" value="PQQ66208.1"/>
    <property type="molecule type" value="Genomic_DNA"/>
</dbReference>
<dbReference type="CDD" id="cd06325">
    <property type="entry name" value="PBP1_ABC_unchar_transporter"/>
    <property type="match status" value="1"/>
</dbReference>